<keyword evidence="1" id="KW-0812">Transmembrane</keyword>
<feature type="transmembrane region" description="Helical" evidence="1">
    <location>
        <begin position="29"/>
        <end position="51"/>
    </location>
</feature>
<comment type="caution">
    <text evidence="2">The sequence shown here is derived from an EMBL/GenBank/DDBJ whole genome shotgun (WGS) entry which is preliminary data.</text>
</comment>
<evidence type="ECO:0000313" key="3">
    <source>
        <dbReference type="Proteomes" id="UP000317977"/>
    </source>
</evidence>
<keyword evidence="1" id="KW-0472">Membrane</keyword>
<organism evidence="2 3">
    <name type="scientific">Rubripirellula reticaptiva</name>
    <dbReference type="NCBI Taxonomy" id="2528013"/>
    <lineage>
        <taxon>Bacteria</taxon>
        <taxon>Pseudomonadati</taxon>
        <taxon>Planctomycetota</taxon>
        <taxon>Planctomycetia</taxon>
        <taxon>Pirellulales</taxon>
        <taxon>Pirellulaceae</taxon>
        <taxon>Rubripirellula</taxon>
    </lineage>
</organism>
<protein>
    <submittedName>
        <fullName evidence="2">Uncharacterized protein</fullName>
    </submittedName>
</protein>
<proteinExistence type="predicted"/>
<feature type="transmembrane region" description="Helical" evidence="1">
    <location>
        <begin position="63"/>
        <end position="83"/>
    </location>
</feature>
<dbReference type="AlphaFoldDB" id="A0A5C6EC34"/>
<accession>A0A5C6EC34</accession>
<dbReference type="Proteomes" id="UP000317977">
    <property type="component" value="Unassembled WGS sequence"/>
</dbReference>
<keyword evidence="3" id="KW-1185">Reference proteome</keyword>
<evidence type="ECO:0000313" key="2">
    <source>
        <dbReference type="EMBL" id="TWU46552.1"/>
    </source>
</evidence>
<sequence>MRKFRNIVLILTGVTAAVSLCCPMLVVLGFLLIVPGLVLLAAPTVFVYLATTLGIHRILPTKIGWAAFPIAIFLALGLGWLVMQPSRWSAISEFHAEVLPDVLPGEPIILSGNVYVENGDLYRSPECDYLCTALFDLPGVESVTIQRTGLTGRKRDPSVAAFALVRTGADAGPGVFPTNPGQLIRNHPGLMRQVKGNELLKVEKSLEADWALRLAGGERIVEVKPTPADEADWIVRLVSTHSKESPRVERVEIARAGNDVQFRRSEVRHFVPGNLFYFGFDVQTGIGTISSASFGIGGRDWKSSDQSINLEPTLLEALGVPRLAELDDTRERLRQEVQRAIDDPDASPARLELARRWLSLFFFDAGPDDYALIARVVGDPRVKDIASPIESVFSKGKTPIELSTAYARRIAFDDATEKERSLLAEDLSLMPPGTFAKPDPAHLAIWTRPELYEQAGLFLSRVGDLDASRAVPILSDALDHVSTKETWSQRRAMVEGIRDAYALLGPAAKQDAAKISTLILQRPSPITSGFNDVQAWRLTLARMGVSVDDLPFFPHSSEQQINRTKTQIRDRLQRLQAEI</sequence>
<name>A0A5C6EC34_9BACT</name>
<reference evidence="2 3" key="1">
    <citation type="submission" date="2019-02" db="EMBL/GenBank/DDBJ databases">
        <title>Deep-cultivation of Planctomycetes and their phenomic and genomic characterization uncovers novel biology.</title>
        <authorList>
            <person name="Wiegand S."/>
            <person name="Jogler M."/>
            <person name="Boedeker C."/>
            <person name="Pinto D."/>
            <person name="Vollmers J."/>
            <person name="Rivas-Marin E."/>
            <person name="Kohn T."/>
            <person name="Peeters S.H."/>
            <person name="Heuer A."/>
            <person name="Rast P."/>
            <person name="Oberbeckmann S."/>
            <person name="Bunk B."/>
            <person name="Jeske O."/>
            <person name="Meyerdierks A."/>
            <person name="Storesund J.E."/>
            <person name="Kallscheuer N."/>
            <person name="Luecker S."/>
            <person name="Lage O.M."/>
            <person name="Pohl T."/>
            <person name="Merkel B.J."/>
            <person name="Hornburger P."/>
            <person name="Mueller R.-W."/>
            <person name="Bruemmer F."/>
            <person name="Labrenz M."/>
            <person name="Spormann A.M."/>
            <person name="Op Den Camp H."/>
            <person name="Overmann J."/>
            <person name="Amann R."/>
            <person name="Jetten M.S.M."/>
            <person name="Mascher T."/>
            <person name="Medema M.H."/>
            <person name="Devos D.P."/>
            <person name="Kaster A.-K."/>
            <person name="Ovreas L."/>
            <person name="Rohde M."/>
            <person name="Galperin M.Y."/>
            <person name="Jogler C."/>
        </authorList>
    </citation>
    <scope>NUCLEOTIDE SEQUENCE [LARGE SCALE GENOMIC DNA]</scope>
    <source>
        <strain evidence="2 3">Poly59</strain>
    </source>
</reference>
<dbReference type="OrthoDB" id="251341at2"/>
<dbReference type="RefSeq" id="WP_146537068.1">
    <property type="nucleotide sequence ID" value="NZ_SJPX01000006.1"/>
</dbReference>
<keyword evidence="1" id="KW-1133">Transmembrane helix</keyword>
<dbReference type="EMBL" id="SJPX01000006">
    <property type="protein sequence ID" value="TWU46552.1"/>
    <property type="molecule type" value="Genomic_DNA"/>
</dbReference>
<gene>
    <name evidence="2" type="ORF">Poly59_55250</name>
</gene>
<evidence type="ECO:0000256" key="1">
    <source>
        <dbReference type="SAM" id="Phobius"/>
    </source>
</evidence>